<dbReference type="EMBL" id="JAIWYP010000004">
    <property type="protein sequence ID" value="KAH3831920.1"/>
    <property type="molecule type" value="Genomic_DNA"/>
</dbReference>
<reference evidence="1" key="1">
    <citation type="journal article" date="2019" name="bioRxiv">
        <title>The Genome of the Zebra Mussel, Dreissena polymorpha: A Resource for Invasive Species Research.</title>
        <authorList>
            <person name="McCartney M.A."/>
            <person name="Auch B."/>
            <person name="Kono T."/>
            <person name="Mallez S."/>
            <person name="Zhang Y."/>
            <person name="Obille A."/>
            <person name="Becker A."/>
            <person name="Abrahante J.E."/>
            <person name="Garbe J."/>
            <person name="Badalamenti J.P."/>
            <person name="Herman A."/>
            <person name="Mangelson H."/>
            <person name="Liachko I."/>
            <person name="Sullivan S."/>
            <person name="Sone E.D."/>
            <person name="Koren S."/>
            <person name="Silverstein K.A.T."/>
            <person name="Beckman K.B."/>
            <person name="Gohl D.M."/>
        </authorList>
    </citation>
    <scope>NUCLEOTIDE SEQUENCE</scope>
    <source>
        <strain evidence="1">Duluth1</strain>
        <tissue evidence="1">Whole animal</tissue>
    </source>
</reference>
<sequence length="65" mass="7084">MGVCKPIRMTGGKKVVPSYQASTCAESYGNNVRTCGCSFETCMMECGTRTPAIELIKCMFGCHHQ</sequence>
<dbReference type="Proteomes" id="UP000828390">
    <property type="component" value="Unassembled WGS sequence"/>
</dbReference>
<name>A0A9D4K0Q1_DREPO</name>
<reference evidence="1" key="2">
    <citation type="submission" date="2020-11" db="EMBL/GenBank/DDBJ databases">
        <authorList>
            <person name="McCartney M.A."/>
            <person name="Auch B."/>
            <person name="Kono T."/>
            <person name="Mallez S."/>
            <person name="Becker A."/>
            <person name="Gohl D.M."/>
            <person name="Silverstein K.A.T."/>
            <person name="Koren S."/>
            <person name="Bechman K.B."/>
            <person name="Herman A."/>
            <person name="Abrahante J.E."/>
            <person name="Garbe J."/>
        </authorList>
    </citation>
    <scope>NUCLEOTIDE SEQUENCE</scope>
    <source>
        <strain evidence="1">Duluth1</strain>
        <tissue evidence="1">Whole animal</tissue>
    </source>
</reference>
<dbReference type="AlphaFoldDB" id="A0A9D4K0Q1"/>
<organism evidence="1 2">
    <name type="scientific">Dreissena polymorpha</name>
    <name type="common">Zebra mussel</name>
    <name type="synonym">Mytilus polymorpha</name>
    <dbReference type="NCBI Taxonomy" id="45954"/>
    <lineage>
        <taxon>Eukaryota</taxon>
        <taxon>Metazoa</taxon>
        <taxon>Spiralia</taxon>
        <taxon>Lophotrochozoa</taxon>
        <taxon>Mollusca</taxon>
        <taxon>Bivalvia</taxon>
        <taxon>Autobranchia</taxon>
        <taxon>Heteroconchia</taxon>
        <taxon>Euheterodonta</taxon>
        <taxon>Imparidentia</taxon>
        <taxon>Neoheterodontei</taxon>
        <taxon>Myida</taxon>
        <taxon>Dreissenoidea</taxon>
        <taxon>Dreissenidae</taxon>
        <taxon>Dreissena</taxon>
    </lineage>
</organism>
<comment type="caution">
    <text evidence="1">The sequence shown here is derived from an EMBL/GenBank/DDBJ whole genome shotgun (WGS) entry which is preliminary data.</text>
</comment>
<evidence type="ECO:0000313" key="1">
    <source>
        <dbReference type="EMBL" id="KAH3831920.1"/>
    </source>
</evidence>
<accession>A0A9D4K0Q1</accession>
<protein>
    <submittedName>
        <fullName evidence="1">Uncharacterized protein</fullName>
    </submittedName>
</protein>
<evidence type="ECO:0000313" key="2">
    <source>
        <dbReference type="Proteomes" id="UP000828390"/>
    </source>
</evidence>
<proteinExistence type="predicted"/>
<gene>
    <name evidence="1" type="ORF">DPMN_105192</name>
</gene>
<keyword evidence="2" id="KW-1185">Reference proteome</keyword>